<evidence type="ECO:0000313" key="5">
    <source>
        <dbReference type="EMBL" id="PKU24957.1"/>
    </source>
</evidence>
<name>A0A2N3PX37_9PROT</name>
<dbReference type="CDD" id="cd01392">
    <property type="entry name" value="HTH_LacI"/>
    <property type="match status" value="1"/>
</dbReference>
<dbReference type="Pfam" id="PF00356">
    <property type="entry name" value="LacI"/>
    <property type="match status" value="1"/>
</dbReference>
<dbReference type="Gene3D" id="1.10.260.40">
    <property type="entry name" value="lambda repressor-like DNA-binding domains"/>
    <property type="match status" value="1"/>
</dbReference>
<dbReference type="PANTHER" id="PTHR30146">
    <property type="entry name" value="LACI-RELATED TRANSCRIPTIONAL REPRESSOR"/>
    <property type="match status" value="1"/>
</dbReference>
<comment type="caution">
    <text evidence="5">The sequence shown here is derived from an EMBL/GenBank/DDBJ whole genome shotgun (WGS) entry which is preliminary data.</text>
</comment>
<evidence type="ECO:0000256" key="3">
    <source>
        <dbReference type="ARBA" id="ARBA00023163"/>
    </source>
</evidence>
<accession>A0A2N3PX37</accession>
<organism evidence="5 6">
    <name type="scientific">Telmatospirillum siberiense</name>
    <dbReference type="NCBI Taxonomy" id="382514"/>
    <lineage>
        <taxon>Bacteria</taxon>
        <taxon>Pseudomonadati</taxon>
        <taxon>Pseudomonadota</taxon>
        <taxon>Alphaproteobacteria</taxon>
        <taxon>Rhodospirillales</taxon>
        <taxon>Rhodospirillaceae</taxon>
        <taxon>Telmatospirillum</taxon>
    </lineage>
</organism>
<keyword evidence="3" id="KW-0804">Transcription</keyword>
<evidence type="ECO:0000313" key="6">
    <source>
        <dbReference type="Proteomes" id="UP000233293"/>
    </source>
</evidence>
<gene>
    <name evidence="5" type="ORF">CWS72_08775</name>
</gene>
<protein>
    <submittedName>
        <fullName evidence="5">LacI family transcriptional regulator</fullName>
    </submittedName>
</protein>
<dbReference type="SMART" id="SM00354">
    <property type="entry name" value="HTH_LACI"/>
    <property type="match status" value="1"/>
</dbReference>
<proteinExistence type="predicted"/>
<dbReference type="GO" id="GO:0000976">
    <property type="term" value="F:transcription cis-regulatory region binding"/>
    <property type="evidence" value="ECO:0007669"/>
    <property type="project" value="TreeGrafter"/>
</dbReference>
<dbReference type="PANTHER" id="PTHR30146:SF152">
    <property type="entry name" value="TRANSCRIPTIONAL REGULATORY PROTEIN"/>
    <property type="match status" value="1"/>
</dbReference>
<dbReference type="InterPro" id="IPR000843">
    <property type="entry name" value="HTH_LacI"/>
</dbReference>
<dbReference type="InterPro" id="IPR010982">
    <property type="entry name" value="Lambda_DNA-bd_dom_sf"/>
</dbReference>
<dbReference type="OrthoDB" id="9805774at2"/>
<dbReference type="Gene3D" id="3.40.50.2300">
    <property type="match status" value="2"/>
</dbReference>
<dbReference type="InterPro" id="IPR025997">
    <property type="entry name" value="SBP_2_dom"/>
</dbReference>
<dbReference type="GO" id="GO:0003700">
    <property type="term" value="F:DNA-binding transcription factor activity"/>
    <property type="evidence" value="ECO:0007669"/>
    <property type="project" value="TreeGrafter"/>
</dbReference>
<keyword evidence="6" id="KW-1185">Reference proteome</keyword>
<dbReference type="PROSITE" id="PS50932">
    <property type="entry name" value="HTH_LACI_2"/>
    <property type="match status" value="1"/>
</dbReference>
<dbReference type="SUPFAM" id="SSF53822">
    <property type="entry name" value="Periplasmic binding protein-like I"/>
    <property type="match status" value="1"/>
</dbReference>
<evidence type="ECO:0000256" key="2">
    <source>
        <dbReference type="ARBA" id="ARBA00023125"/>
    </source>
</evidence>
<reference evidence="6" key="1">
    <citation type="submission" date="2017-12" db="EMBL/GenBank/DDBJ databases">
        <title>Draft genome sequence of Telmatospirillum siberiense 26-4b1T, an acidotolerant peatland alphaproteobacterium potentially involved in sulfur cycling.</title>
        <authorList>
            <person name="Hausmann B."/>
            <person name="Pjevac P."/>
            <person name="Schreck K."/>
            <person name="Herbold C.W."/>
            <person name="Daims H."/>
            <person name="Wagner M."/>
            <person name="Pester M."/>
            <person name="Loy A."/>
        </authorList>
    </citation>
    <scope>NUCLEOTIDE SEQUENCE [LARGE SCALE GENOMIC DNA]</scope>
    <source>
        <strain evidence="6">26-4b1</strain>
    </source>
</reference>
<dbReference type="RefSeq" id="WP_101250216.1">
    <property type="nucleotide sequence ID" value="NZ_PIUM01000007.1"/>
</dbReference>
<dbReference type="Pfam" id="PF13407">
    <property type="entry name" value="Peripla_BP_4"/>
    <property type="match status" value="1"/>
</dbReference>
<dbReference type="SUPFAM" id="SSF47413">
    <property type="entry name" value="lambda repressor-like DNA-binding domains"/>
    <property type="match status" value="1"/>
</dbReference>
<dbReference type="Proteomes" id="UP000233293">
    <property type="component" value="Unassembled WGS sequence"/>
</dbReference>
<evidence type="ECO:0000259" key="4">
    <source>
        <dbReference type="PROSITE" id="PS50932"/>
    </source>
</evidence>
<dbReference type="PRINTS" id="PR00036">
    <property type="entry name" value="HTHLACI"/>
</dbReference>
<dbReference type="CDD" id="cd06307">
    <property type="entry name" value="PBP1_sugar_binding"/>
    <property type="match status" value="1"/>
</dbReference>
<keyword evidence="1" id="KW-0805">Transcription regulation</keyword>
<dbReference type="InterPro" id="IPR028082">
    <property type="entry name" value="Peripla_BP_I"/>
</dbReference>
<keyword evidence="2" id="KW-0238">DNA-binding</keyword>
<dbReference type="PROSITE" id="PS00356">
    <property type="entry name" value="HTH_LACI_1"/>
    <property type="match status" value="1"/>
</dbReference>
<dbReference type="EMBL" id="PIUM01000007">
    <property type="protein sequence ID" value="PKU24957.1"/>
    <property type="molecule type" value="Genomic_DNA"/>
</dbReference>
<evidence type="ECO:0000256" key="1">
    <source>
        <dbReference type="ARBA" id="ARBA00023015"/>
    </source>
</evidence>
<feature type="domain" description="HTH lacI-type" evidence="4">
    <location>
        <begin position="4"/>
        <end position="58"/>
    </location>
</feature>
<dbReference type="AlphaFoldDB" id="A0A2N3PX37"/>
<sequence>MRRVTVHDVAAEAGVSLATVDRVINGRKGVSATTVQRVNKVIERLDFRRDVFAASLATSREYRFKFVLPEVAGNTFMTHLGQQVRTAARRLADQRILVSEIHYREFDSVDLCRVLGCIDLAETMGVAVVAIDTPEVREAIDALVERGIGVVTLVSDVTPSRRLDCIGINNLAAGRVAASLLGRFLGGRTGSIALIAGFLMLDDHVARRLGFEQTMLRDFPGQTLLPVVEGRDDSRVTAPLVGSLLDEHPDLIGLYSMGAGNRGIIEALERRGRQRDVAVVAHELTPHSRRALISGTFDAVIHQEAGDEVENAVQTLKAFSDGRAGFIPPRVRIDIFVRDNLP</sequence>